<keyword evidence="1" id="KW-0812">Transmembrane</keyword>
<dbReference type="Gene3D" id="2.170.300.10">
    <property type="entry name" value="Tie2 ligand-binding domain superfamily"/>
    <property type="match status" value="1"/>
</dbReference>
<evidence type="ECO:0000313" key="2">
    <source>
        <dbReference type="EnsemblMetazoa" id="G18252.1:cds"/>
    </source>
</evidence>
<dbReference type="AlphaFoldDB" id="A0A8W8JCM4"/>
<reference evidence="2" key="1">
    <citation type="submission" date="2022-08" db="UniProtKB">
        <authorList>
            <consortium name="EnsemblMetazoa"/>
        </authorList>
    </citation>
    <scope>IDENTIFICATION</scope>
    <source>
        <strain evidence="2">05x7-T-G4-1.051#20</strain>
    </source>
</reference>
<keyword evidence="3" id="KW-1185">Reference proteome</keyword>
<proteinExistence type="predicted"/>
<accession>A0A8W8JCM4</accession>
<keyword evidence="1" id="KW-1133">Transmembrane helix</keyword>
<sequence>MISLISVVPDLSGITIGNCTDLCYVGSGVIQCCFGYVWNRIENRCIPCEDGYFGQNCSDPCPPPNFGQTCRSKCNCTDDQYCRHVRGCILPHGAVGSCQKPLLKPKEDSSFTSLLDLWAAVVCLSIISAILFTSYMYIKLRIKPYVDVTQAL</sequence>
<evidence type="ECO:0000256" key="1">
    <source>
        <dbReference type="SAM" id="Phobius"/>
    </source>
</evidence>
<feature type="transmembrane region" description="Helical" evidence="1">
    <location>
        <begin position="117"/>
        <end position="138"/>
    </location>
</feature>
<protein>
    <submittedName>
        <fullName evidence="2">Uncharacterized protein</fullName>
    </submittedName>
</protein>
<name>A0A8W8JCM4_MAGGI</name>
<organism evidence="2 3">
    <name type="scientific">Magallana gigas</name>
    <name type="common">Pacific oyster</name>
    <name type="synonym">Crassostrea gigas</name>
    <dbReference type="NCBI Taxonomy" id="29159"/>
    <lineage>
        <taxon>Eukaryota</taxon>
        <taxon>Metazoa</taxon>
        <taxon>Spiralia</taxon>
        <taxon>Lophotrochozoa</taxon>
        <taxon>Mollusca</taxon>
        <taxon>Bivalvia</taxon>
        <taxon>Autobranchia</taxon>
        <taxon>Pteriomorphia</taxon>
        <taxon>Ostreida</taxon>
        <taxon>Ostreoidea</taxon>
        <taxon>Ostreidae</taxon>
        <taxon>Magallana</taxon>
    </lineage>
</organism>
<dbReference type="Proteomes" id="UP000005408">
    <property type="component" value="Unassembled WGS sequence"/>
</dbReference>
<keyword evidence="1" id="KW-0472">Membrane</keyword>
<evidence type="ECO:0000313" key="3">
    <source>
        <dbReference type="Proteomes" id="UP000005408"/>
    </source>
</evidence>
<dbReference type="EnsemblMetazoa" id="G18252.1">
    <property type="protein sequence ID" value="G18252.1:cds"/>
    <property type="gene ID" value="G18252"/>
</dbReference>